<dbReference type="RefSeq" id="WP_087913729.1">
    <property type="nucleotide sequence ID" value="NZ_CP021780.1"/>
</dbReference>
<keyword evidence="1" id="KW-0812">Transmembrane</keyword>
<evidence type="ECO:0000313" key="2">
    <source>
        <dbReference type="EMBL" id="ASA19704.1"/>
    </source>
</evidence>
<dbReference type="KEGG" id="pdh:B9T62_02080"/>
<sequence length="116" mass="12783">MINKERYRQVTIQSNVVMILFLAILASILSVQWSRWMELALVAVGVAWLVVTMKRPFHRETVIRNSWISLLAIILVGHVIGGGMGMANITGYIESLLPPEAGFFVVLAFGSAVNGL</sequence>
<name>A0A2Z2K5C4_9BACL</name>
<keyword evidence="1" id="KW-0472">Membrane</keyword>
<keyword evidence="3" id="KW-1185">Reference proteome</keyword>
<gene>
    <name evidence="2" type="ORF">B9T62_02080</name>
</gene>
<evidence type="ECO:0000256" key="1">
    <source>
        <dbReference type="SAM" id="Phobius"/>
    </source>
</evidence>
<keyword evidence="1" id="KW-1133">Transmembrane helix</keyword>
<feature type="transmembrane region" description="Helical" evidence="1">
    <location>
        <begin position="12"/>
        <end position="30"/>
    </location>
</feature>
<dbReference type="EMBL" id="CP021780">
    <property type="protein sequence ID" value="ASA19704.1"/>
    <property type="molecule type" value="Genomic_DNA"/>
</dbReference>
<proteinExistence type="predicted"/>
<evidence type="ECO:0000313" key="3">
    <source>
        <dbReference type="Proteomes" id="UP000249890"/>
    </source>
</evidence>
<accession>A0A2Z2K5C4</accession>
<protein>
    <submittedName>
        <fullName evidence="2">Uncharacterized protein</fullName>
    </submittedName>
</protein>
<dbReference type="Proteomes" id="UP000249890">
    <property type="component" value="Chromosome"/>
</dbReference>
<dbReference type="AlphaFoldDB" id="A0A2Z2K5C4"/>
<feature type="transmembrane region" description="Helical" evidence="1">
    <location>
        <begin position="36"/>
        <end position="53"/>
    </location>
</feature>
<organism evidence="2 3">
    <name type="scientific">Paenibacillus donghaensis</name>
    <dbReference type="NCBI Taxonomy" id="414771"/>
    <lineage>
        <taxon>Bacteria</taxon>
        <taxon>Bacillati</taxon>
        <taxon>Bacillota</taxon>
        <taxon>Bacilli</taxon>
        <taxon>Bacillales</taxon>
        <taxon>Paenibacillaceae</taxon>
        <taxon>Paenibacillus</taxon>
    </lineage>
</organism>
<feature type="transmembrane region" description="Helical" evidence="1">
    <location>
        <begin position="65"/>
        <end position="84"/>
    </location>
</feature>
<reference evidence="2 3" key="1">
    <citation type="submission" date="2017-06" db="EMBL/GenBank/DDBJ databases">
        <title>Complete genome sequence of Paenibacillus donghaensis KCTC 13049T isolated from East Sea sediment, South Korea.</title>
        <authorList>
            <person name="Jung B.K."/>
            <person name="Hong S.-J."/>
            <person name="Shin J.-H."/>
        </authorList>
    </citation>
    <scope>NUCLEOTIDE SEQUENCE [LARGE SCALE GENOMIC DNA]</scope>
    <source>
        <strain evidence="2 3">KCTC 13049</strain>
    </source>
</reference>